<dbReference type="GO" id="GO:0034605">
    <property type="term" value="P:cellular response to heat"/>
    <property type="evidence" value="ECO:0007669"/>
    <property type="project" value="TreeGrafter"/>
</dbReference>
<dbReference type="Pfam" id="PF07724">
    <property type="entry name" value="AAA_2"/>
    <property type="match status" value="1"/>
</dbReference>
<dbReference type="InterPro" id="IPR003593">
    <property type="entry name" value="AAA+_ATPase"/>
</dbReference>
<gene>
    <name evidence="6" type="primary">clpC</name>
</gene>
<feature type="domain" description="Clp ATPase C-terminal" evidence="5">
    <location>
        <begin position="333"/>
        <end position="427"/>
    </location>
</feature>
<dbReference type="CDD" id="cd19499">
    <property type="entry name" value="RecA-like_ClpB_Hsp104-like"/>
    <property type="match status" value="1"/>
</dbReference>
<accession>A0A1D8RE17</accession>
<sequence length="451" mass="50438">MKPIPKRKPIMGKRIQPWQIYRHQLPNVYTVFSTTSLQIQTKALEACQTICNFILTFDMALEKNMNDITGEQSLFTTQEDELIYTLGGKLVVTASDIAEVVALWTGLPATNLTRDQAERFIHLEQDLSNHIIGQDHALAVVAKSLRRYAAGLRNPKRPIGSFLLSGPTGVGKTELTKQLAESLFGSQKALIRLDMSEYMEKHTVARLIGSPPGYVGFEEGGQLTDAVRSRPYSIVLFDEIEKAHPDVYNVLLQILDDGILSDSTGRTVSFQNTLIILTSNLGSQSILEFCAQKPTRTPEEEAMLKKLVIQTLGSKFRPEFLNRLDDIVIFHPLSRDHISTIAFILLDEVDERLARKGFHLLVTSRLLATIRQEGFNSMYGARPLRRAISKWVEDPIAEKLLHVEDEIEFGSSILVDVEDSDPGTPQVLVLPPGLREEIQARNRGLIVAPTS</sequence>
<geneLocation type="chloroplast" evidence="6"/>
<dbReference type="InterPro" id="IPR003959">
    <property type="entry name" value="ATPase_AAA_core"/>
</dbReference>
<proteinExistence type="predicted"/>
<keyword evidence="2" id="KW-0067">ATP-binding</keyword>
<dbReference type="Pfam" id="PF10431">
    <property type="entry name" value="ClpB_D2-small"/>
    <property type="match status" value="1"/>
</dbReference>
<reference evidence="6" key="1">
    <citation type="submission" date="2016-09" db="EMBL/GenBank/DDBJ databases">
        <title>The plastid genome of some eustigmatophyte algae harbours a bacteria-derived six-gene cluster for biosynthesis of a novel secondary metabolite.</title>
        <authorList>
            <person name="Yurchenko T."/>
            <person name="Sevcikova T."/>
            <person name="Strnad H."/>
            <person name="Butenko A."/>
            <person name="Elias M."/>
        </authorList>
    </citation>
    <scope>NUCLEOTIDE SEQUENCE</scope>
</reference>
<dbReference type="GO" id="GO:0008233">
    <property type="term" value="F:peptidase activity"/>
    <property type="evidence" value="ECO:0007669"/>
    <property type="project" value="UniProtKB-KW"/>
</dbReference>
<dbReference type="Gene3D" id="3.40.50.300">
    <property type="entry name" value="P-loop containing nucleotide triphosphate hydrolases"/>
    <property type="match status" value="1"/>
</dbReference>
<dbReference type="Gene3D" id="1.10.8.60">
    <property type="match status" value="1"/>
</dbReference>
<dbReference type="SMART" id="SM01086">
    <property type="entry name" value="ClpB_D2-small"/>
    <property type="match status" value="1"/>
</dbReference>
<evidence type="ECO:0000256" key="3">
    <source>
        <dbReference type="ARBA" id="ARBA00023186"/>
    </source>
</evidence>
<dbReference type="AlphaFoldDB" id="A0A1D8RE17"/>
<evidence type="ECO:0000256" key="2">
    <source>
        <dbReference type="ARBA" id="ARBA00022840"/>
    </source>
</evidence>
<dbReference type="InterPro" id="IPR001270">
    <property type="entry name" value="ClpA/B"/>
</dbReference>
<keyword evidence="1" id="KW-0547">Nucleotide-binding</keyword>
<protein>
    <submittedName>
        <fullName evidence="6">ATP dependent Clp protease ATP binding subunit clpA-like protein subunit B2</fullName>
    </submittedName>
</protein>
<dbReference type="InterPro" id="IPR019489">
    <property type="entry name" value="Clp_ATPase_C"/>
</dbReference>
<keyword evidence="3" id="KW-0143">Chaperone</keyword>
<feature type="domain" description="AAA+ ATPase" evidence="4">
    <location>
        <begin position="158"/>
        <end position="299"/>
    </location>
</feature>
<name>A0A1D8RE17_9STRA</name>
<keyword evidence="6" id="KW-0934">Plastid</keyword>
<dbReference type="PRINTS" id="PR00300">
    <property type="entry name" value="CLPPROTEASEA"/>
</dbReference>
<evidence type="ECO:0000259" key="5">
    <source>
        <dbReference type="SMART" id="SM01086"/>
    </source>
</evidence>
<dbReference type="GO" id="GO:0016887">
    <property type="term" value="F:ATP hydrolysis activity"/>
    <property type="evidence" value="ECO:0007669"/>
    <property type="project" value="InterPro"/>
</dbReference>
<evidence type="ECO:0000313" key="6">
    <source>
        <dbReference type="EMBL" id="AOW70960.1"/>
    </source>
</evidence>
<dbReference type="InterPro" id="IPR028299">
    <property type="entry name" value="ClpA/B_CS2"/>
</dbReference>
<dbReference type="PROSITE" id="PS00871">
    <property type="entry name" value="CLPAB_2"/>
    <property type="match status" value="1"/>
</dbReference>
<dbReference type="InterPro" id="IPR050130">
    <property type="entry name" value="ClpA_ClpB"/>
</dbReference>
<evidence type="ECO:0000256" key="1">
    <source>
        <dbReference type="ARBA" id="ARBA00022741"/>
    </source>
</evidence>
<dbReference type="SUPFAM" id="SSF52540">
    <property type="entry name" value="P-loop containing nucleoside triphosphate hydrolases"/>
    <property type="match status" value="1"/>
</dbReference>
<keyword evidence="6" id="KW-0150">Chloroplast</keyword>
<organism evidence="6">
    <name type="scientific">Vischeria sp. CAUP Q 202</name>
    <dbReference type="NCBI Taxonomy" id="1805947"/>
    <lineage>
        <taxon>Eukaryota</taxon>
        <taxon>Sar</taxon>
        <taxon>Stramenopiles</taxon>
        <taxon>Ochrophyta</taxon>
        <taxon>Eustigmatophyceae</taxon>
        <taxon>Eustigmatales</taxon>
        <taxon>Chlorobotryaceae</taxon>
        <taxon>Vischeria</taxon>
    </lineage>
</organism>
<dbReference type="PANTHER" id="PTHR11638">
    <property type="entry name" value="ATP-DEPENDENT CLP PROTEASE"/>
    <property type="match status" value="1"/>
</dbReference>
<dbReference type="GO" id="GO:0005737">
    <property type="term" value="C:cytoplasm"/>
    <property type="evidence" value="ECO:0007669"/>
    <property type="project" value="TreeGrafter"/>
</dbReference>
<dbReference type="SMART" id="SM00382">
    <property type="entry name" value="AAA"/>
    <property type="match status" value="1"/>
</dbReference>
<dbReference type="GO" id="GO:0005524">
    <property type="term" value="F:ATP binding"/>
    <property type="evidence" value="ECO:0007669"/>
    <property type="project" value="UniProtKB-KW"/>
</dbReference>
<keyword evidence="6" id="KW-0645">Protease</keyword>
<keyword evidence="6" id="KW-0378">Hydrolase</keyword>
<dbReference type="EMBL" id="KX839261">
    <property type="protein sequence ID" value="AOW70960.1"/>
    <property type="molecule type" value="Genomic_DNA"/>
</dbReference>
<dbReference type="GO" id="GO:0006508">
    <property type="term" value="P:proteolysis"/>
    <property type="evidence" value="ECO:0007669"/>
    <property type="project" value="UniProtKB-KW"/>
</dbReference>
<evidence type="ECO:0000259" key="4">
    <source>
        <dbReference type="SMART" id="SM00382"/>
    </source>
</evidence>
<dbReference type="FunFam" id="3.40.50.300:FF:000025">
    <property type="entry name" value="ATP-dependent Clp protease subunit"/>
    <property type="match status" value="1"/>
</dbReference>
<dbReference type="InterPro" id="IPR027417">
    <property type="entry name" value="P-loop_NTPase"/>
</dbReference>
<dbReference type="PANTHER" id="PTHR11638:SF18">
    <property type="entry name" value="HEAT SHOCK PROTEIN 104"/>
    <property type="match status" value="1"/>
</dbReference>